<name>A0A454Y7D2_PRIPA</name>
<proteinExistence type="predicted"/>
<protein>
    <submittedName>
        <fullName evidence="1">Uncharacterized protein</fullName>
    </submittedName>
</protein>
<dbReference type="AlphaFoldDB" id="A0A454Y7D2"/>
<dbReference type="EnsemblMetazoa" id="PPA39580.1">
    <property type="protein sequence ID" value="PPA39580.1"/>
    <property type="gene ID" value="WBGene00277949"/>
</dbReference>
<keyword evidence="2" id="KW-1185">Reference proteome</keyword>
<reference evidence="1" key="2">
    <citation type="submission" date="2022-06" db="UniProtKB">
        <authorList>
            <consortium name="EnsemblMetazoa"/>
        </authorList>
    </citation>
    <scope>IDENTIFICATION</scope>
    <source>
        <strain evidence="1">PS312</strain>
    </source>
</reference>
<accession>A0A454Y7D2</accession>
<evidence type="ECO:0000313" key="2">
    <source>
        <dbReference type="Proteomes" id="UP000005239"/>
    </source>
</evidence>
<dbReference type="Proteomes" id="UP000005239">
    <property type="component" value="Unassembled WGS sequence"/>
</dbReference>
<organism evidence="1 2">
    <name type="scientific">Pristionchus pacificus</name>
    <name type="common">Parasitic nematode worm</name>
    <dbReference type="NCBI Taxonomy" id="54126"/>
    <lineage>
        <taxon>Eukaryota</taxon>
        <taxon>Metazoa</taxon>
        <taxon>Ecdysozoa</taxon>
        <taxon>Nematoda</taxon>
        <taxon>Chromadorea</taxon>
        <taxon>Rhabditida</taxon>
        <taxon>Rhabditina</taxon>
        <taxon>Diplogasteromorpha</taxon>
        <taxon>Diplogasteroidea</taxon>
        <taxon>Neodiplogasteridae</taxon>
        <taxon>Pristionchus</taxon>
    </lineage>
</organism>
<accession>A0A8R1YVN0</accession>
<reference evidence="2" key="1">
    <citation type="journal article" date="2008" name="Nat. Genet.">
        <title>The Pristionchus pacificus genome provides a unique perspective on nematode lifestyle and parasitism.</title>
        <authorList>
            <person name="Dieterich C."/>
            <person name="Clifton S.W."/>
            <person name="Schuster L.N."/>
            <person name="Chinwalla A."/>
            <person name="Delehaunty K."/>
            <person name="Dinkelacker I."/>
            <person name="Fulton L."/>
            <person name="Fulton R."/>
            <person name="Godfrey J."/>
            <person name="Minx P."/>
            <person name="Mitreva M."/>
            <person name="Roeseler W."/>
            <person name="Tian H."/>
            <person name="Witte H."/>
            <person name="Yang S.P."/>
            <person name="Wilson R.K."/>
            <person name="Sommer R.J."/>
        </authorList>
    </citation>
    <scope>NUCLEOTIDE SEQUENCE [LARGE SCALE GENOMIC DNA]</scope>
    <source>
        <strain evidence="2">PS312</strain>
    </source>
</reference>
<evidence type="ECO:0000313" key="1">
    <source>
        <dbReference type="EnsemblMetazoa" id="PPA39580.1"/>
    </source>
</evidence>
<sequence length="76" mass="8783">MVVLTAYQTLHTLTATVWCTLLLTRHRGLRHRAILILRRLFCSSPQSDSTQRRLPEINFASNSAHTNAYFTMLHDD</sequence>
<gene>
    <name evidence="1" type="primary">WBGene00277949</name>
</gene>